<dbReference type="InterPro" id="IPR051057">
    <property type="entry name" value="PI-PLC_domain"/>
</dbReference>
<dbReference type="PANTHER" id="PTHR13593">
    <property type="match status" value="1"/>
</dbReference>
<dbReference type="Proteomes" id="UP000440578">
    <property type="component" value="Unassembled WGS sequence"/>
</dbReference>
<keyword evidence="3" id="KW-1185">Reference proteome</keyword>
<feature type="signal peptide" evidence="1">
    <location>
        <begin position="1"/>
        <end position="18"/>
    </location>
</feature>
<dbReference type="AlphaFoldDB" id="A0A6A4W3R2"/>
<dbReference type="Gene3D" id="3.20.20.190">
    <property type="entry name" value="Phosphatidylinositol (PI) phosphodiesterase"/>
    <property type="match status" value="1"/>
</dbReference>
<evidence type="ECO:0000313" key="3">
    <source>
        <dbReference type="Proteomes" id="UP000440578"/>
    </source>
</evidence>
<evidence type="ECO:0000256" key="1">
    <source>
        <dbReference type="SAM" id="SignalP"/>
    </source>
</evidence>
<gene>
    <name evidence="2" type="primary">plcxd1</name>
    <name evidence="2" type="ORF">FJT64_004190</name>
</gene>
<feature type="chain" id="PRO_5025566958" evidence="1">
    <location>
        <begin position="19"/>
        <end position="440"/>
    </location>
</feature>
<dbReference type="SUPFAM" id="SSF51695">
    <property type="entry name" value="PLC-like phosphodiesterases"/>
    <property type="match status" value="1"/>
</dbReference>
<reference evidence="2 3" key="1">
    <citation type="submission" date="2019-07" db="EMBL/GenBank/DDBJ databases">
        <title>Draft genome assembly of a fouling barnacle, Amphibalanus amphitrite (Darwin, 1854): The first reference genome for Thecostraca.</title>
        <authorList>
            <person name="Kim W."/>
        </authorList>
    </citation>
    <scope>NUCLEOTIDE SEQUENCE [LARGE SCALE GENOMIC DNA]</scope>
    <source>
        <strain evidence="2">SNU_AA5</strain>
        <tissue evidence="2">Soma without cirri and trophi</tissue>
    </source>
</reference>
<proteinExistence type="predicted"/>
<dbReference type="GO" id="GO:0006629">
    <property type="term" value="P:lipid metabolic process"/>
    <property type="evidence" value="ECO:0007669"/>
    <property type="project" value="InterPro"/>
</dbReference>
<dbReference type="InterPro" id="IPR017946">
    <property type="entry name" value="PLC-like_Pdiesterase_TIM-brl"/>
</dbReference>
<keyword evidence="1" id="KW-0732">Signal</keyword>
<dbReference type="OrthoDB" id="1046782at2759"/>
<protein>
    <submittedName>
        <fullName evidence="2">PI-PLC X domain-containing protein 1</fullName>
    </submittedName>
</protein>
<dbReference type="GO" id="GO:0008081">
    <property type="term" value="F:phosphoric diester hydrolase activity"/>
    <property type="evidence" value="ECO:0007669"/>
    <property type="project" value="InterPro"/>
</dbReference>
<accession>A0A6A4W3R2</accession>
<dbReference type="EMBL" id="VIIS01001433">
    <property type="protein sequence ID" value="KAF0298434.1"/>
    <property type="molecule type" value="Genomic_DNA"/>
</dbReference>
<organism evidence="2 3">
    <name type="scientific">Amphibalanus amphitrite</name>
    <name type="common">Striped barnacle</name>
    <name type="synonym">Balanus amphitrite</name>
    <dbReference type="NCBI Taxonomy" id="1232801"/>
    <lineage>
        <taxon>Eukaryota</taxon>
        <taxon>Metazoa</taxon>
        <taxon>Ecdysozoa</taxon>
        <taxon>Arthropoda</taxon>
        <taxon>Crustacea</taxon>
        <taxon>Multicrustacea</taxon>
        <taxon>Cirripedia</taxon>
        <taxon>Thoracica</taxon>
        <taxon>Thoracicalcarea</taxon>
        <taxon>Balanomorpha</taxon>
        <taxon>Balanoidea</taxon>
        <taxon>Balanidae</taxon>
        <taxon>Amphibalaninae</taxon>
        <taxon>Amphibalanus</taxon>
    </lineage>
</organism>
<evidence type="ECO:0000313" key="2">
    <source>
        <dbReference type="EMBL" id="KAF0298434.1"/>
    </source>
</evidence>
<sequence>MTPVWSLLLLLIGGMAIGHTVTARQRSARPRPGLQSVSQPPCPGDDVTDVFIVINSVGLVDDSGAAIWRRLELVWHTAQVQPDDQVLLYDSCTPDPASDPVVAVTAADHSDHFFVTDVTLPTFNFSGTPAVSTCLGYCTEYRRDGAVIASSCLSTRPDWMSQMAADIQDFHLHEVMLPGTHDAASYTNYRGESSDDDLLQRYASAQEETLLSQFYLGARYFDVRVLFAPATAERFWVSHGLVPFRPFHIAIDDLVAMMEASTEIVIYEIGGFEGSFDSHPEAYEELLSLVVPRLERWLAPRPAEAPHHVLLSDLWAADTRLVLSWDRDPAGRDYLWPRVPNSWNNDDTPEALYETLRRAMDEAPRDEIWALAGEMTEHTSDIVFDRLESLRQMADLVNRNVSRMVRYDWWDKSNIVMADYFMGTYNVDTALLVNWQRAHC</sequence>
<comment type="caution">
    <text evidence="2">The sequence shown here is derived from an EMBL/GenBank/DDBJ whole genome shotgun (WGS) entry which is preliminary data.</text>
</comment>
<name>A0A6A4W3R2_AMPAM</name>
<dbReference type="PANTHER" id="PTHR13593:SF103">
    <property type="entry name" value="RE10370P"/>
    <property type="match status" value="1"/>
</dbReference>